<keyword evidence="2" id="KW-1185">Reference proteome</keyword>
<dbReference type="AlphaFoldDB" id="A0A8X6I7E2"/>
<gene>
    <name evidence="1" type="ORF">TNIN_308471</name>
</gene>
<evidence type="ECO:0000313" key="2">
    <source>
        <dbReference type="Proteomes" id="UP000886998"/>
    </source>
</evidence>
<protein>
    <submittedName>
        <fullName evidence="1">Uncharacterized protein</fullName>
    </submittedName>
</protein>
<name>A0A8X6I7E2_9ARAC</name>
<proteinExistence type="predicted"/>
<dbReference type="OrthoDB" id="10513645at2759"/>
<sequence>MGEPPVVKKSHRRVAEVRNISRFRSYRERKRKTVVSATSSGFKLENPFDRFSSFEKIVSVIAWIYRFFKNCKLKKEDRVKRQLRVLERNYGEFTISKIIQRERFFWSRG</sequence>
<dbReference type="Proteomes" id="UP000886998">
    <property type="component" value="Unassembled WGS sequence"/>
</dbReference>
<organism evidence="1 2">
    <name type="scientific">Trichonephila inaurata madagascariensis</name>
    <dbReference type="NCBI Taxonomy" id="2747483"/>
    <lineage>
        <taxon>Eukaryota</taxon>
        <taxon>Metazoa</taxon>
        <taxon>Ecdysozoa</taxon>
        <taxon>Arthropoda</taxon>
        <taxon>Chelicerata</taxon>
        <taxon>Arachnida</taxon>
        <taxon>Araneae</taxon>
        <taxon>Araneomorphae</taxon>
        <taxon>Entelegynae</taxon>
        <taxon>Araneoidea</taxon>
        <taxon>Nephilidae</taxon>
        <taxon>Trichonephila</taxon>
        <taxon>Trichonephila inaurata</taxon>
    </lineage>
</organism>
<reference evidence="1" key="1">
    <citation type="submission" date="2020-08" db="EMBL/GenBank/DDBJ databases">
        <title>Multicomponent nature underlies the extraordinary mechanical properties of spider dragline silk.</title>
        <authorList>
            <person name="Kono N."/>
            <person name="Nakamura H."/>
            <person name="Mori M."/>
            <person name="Yoshida Y."/>
            <person name="Ohtoshi R."/>
            <person name="Malay A.D."/>
            <person name="Moran D.A.P."/>
            <person name="Tomita M."/>
            <person name="Numata K."/>
            <person name="Arakawa K."/>
        </authorList>
    </citation>
    <scope>NUCLEOTIDE SEQUENCE</scope>
</reference>
<comment type="caution">
    <text evidence="1">The sequence shown here is derived from an EMBL/GenBank/DDBJ whole genome shotgun (WGS) entry which is preliminary data.</text>
</comment>
<evidence type="ECO:0000313" key="1">
    <source>
        <dbReference type="EMBL" id="GFS31060.1"/>
    </source>
</evidence>
<accession>A0A8X6I7E2</accession>
<dbReference type="EMBL" id="BMAV01024205">
    <property type="protein sequence ID" value="GFS31060.1"/>
    <property type="molecule type" value="Genomic_DNA"/>
</dbReference>